<dbReference type="InterPro" id="IPR025543">
    <property type="entry name" value="Dodecin-like"/>
</dbReference>
<name>A0A6B9G1N5_PANCY</name>
<keyword evidence="1 2" id="KW-0732">Signal</keyword>
<protein>
    <submittedName>
        <fullName evidence="4">Biofilm peroxide resistance protein BsmA</fullName>
    </submittedName>
</protein>
<dbReference type="Pfam" id="PF07338">
    <property type="entry name" value="YdgH_BhsA-like"/>
    <property type="match status" value="1"/>
</dbReference>
<dbReference type="Proteomes" id="UP000502005">
    <property type="component" value="Chromosome"/>
</dbReference>
<feature type="chain" id="PRO_5025511173" evidence="2">
    <location>
        <begin position="19"/>
        <end position="108"/>
    </location>
</feature>
<evidence type="ECO:0000313" key="4">
    <source>
        <dbReference type="EMBL" id="QGY30698.1"/>
    </source>
</evidence>
<evidence type="ECO:0000256" key="1">
    <source>
        <dbReference type="ARBA" id="ARBA00022729"/>
    </source>
</evidence>
<dbReference type="AlphaFoldDB" id="A0A6B9G1N5"/>
<dbReference type="SUPFAM" id="SSF159871">
    <property type="entry name" value="YdgH-like"/>
    <property type="match status" value="1"/>
</dbReference>
<feature type="signal peptide" evidence="2">
    <location>
        <begin position="1"/>
        <end position="18"/>
    </location>
</feature>
<sequence length="108" mass="11437">MRVSLFLALSLLLSGCSALTPTPQAPPPPTAHAQEINRAQSYGLRKLGTISVQVRGSPDDAERAIAARANQLGATYYQVLLIDETVMPGFWYSTAVLYAASTGSGAQQ</sequence>
<dbReference type="InterPro" id="IPR036275">
    <property type="entry name" value="YdgH-like_sf"/>
</dbReference>
<gene>
    <name evidence="4" type="ORF">CUN67_17920</name>
</gene>
<dbReference type="PANTHER" id="PTHR34156:SF11">
    <property type="entry name" value="LIPOPROTEIN BSMA"/>
    <property type="match status" value="1"/>
</dbReference>
<evidence type="ECO:0000256" key="2">
    <source>
        <dbReference type="SAM" id="SignalP"/>
    </source>
</evidence>
<accession>A0A6B9G1N5</accession>
<proteinExistence type="predicted"/>
<organism evidence="4 5">
    <name type="scientific">Pantoea cypripedii</name>
    <name type="common">Pectobacterium cypripedii</name>
    <name type="synonym">Erwinia cypripedii</name>
    <dbReference type="NCBI Taxonomy" id="55209"/>
    <lineage>
        <taxon>Bacteria</taxon>
        <taxon>Pseudomonadati</taxon>
        <taxon>Pseudomonadota</taxon>
        <taxon>Gammaproteobacteria</taxon>
        <taxon>Enterobacterales</taxon>
        <taxon>Erwiniaceae</taxon>
        <taxon>Pantoea</taxon>
    </lineage>
</organism>
<dbReference type="InterPro" id="IPR010854">
    <property type="entry name" value="YdgH/BhsA/McbA-like_dom"/>
</dbReference>
<reference evidence="4 5" key="1">
    <citation type="submission" date="2017-11" db="EMBL/GenBank/DDBJ databases">
        <title>Genome sequence of Pantoea cypripedii NE1.</title>
        <authorList>
            <person name="Nascimento F.X."/>
        </authorList>
    </citation>
    <scope>NUCLEOTIDE SEQUENCE [LARGE SCALE GENOMIC DNA]</scope>
    <source>
        <strain evidence="4 5">NE1</strain>
    </source>
</reference>
<dbReference type="EMBL" id="CP024768">
    <property type="protein sequence ID" value="QGY30698.1"/>
    <property type="molecule type" value="Genomic_DNA"/>
</dbReference>
<feature type="domain" description="YdgH/BhsA/McbA-like" evidence="3">
    <location>
        <begin position="44"/>
        <end position="98"/>
    </location>
</feature>
<evidence type="ECO:0000313" key="5">
    <source>
        <dbReference type="Proteomes" id="UP000502005"/>
    </source>
</evidence>
<dbReference type="RefSeq" id="WP_208716629.1">
    <property type="nucleotide sequence ID" value="NZ_CP024768.1"/>
</dbReference>
<dbReference type="PROSITE" id="PS51257">
    <property type="entry name" value="PROKAR_LIPOPROTEIN"/>
    <property type="match status" value="1"/>
</dbReference>
<dbReference type="Gene3D" id="3.30.1660.10">
    <property type="entry name" value="Flavin-binding protein dodecin"/>
    <property type="match status" value="1"/>
</dbReference>
<dbReference type="NCBIfam" id="NF011433">
    <property type="entry name" value="PRK14864.1"/>
    <property type="match status" value="1"/>
</dbReference>
<dbReference type="PANTHER" id="PTHR34156">
    <property type="entry name" value="OUTER MEMBRANE PROTEIN-RELATED-RELATED"/>
    <property type="match status" value="1"/>
</dbReference>
<evidence type="ECO:0000259" key="3">
    <source>
        <dbReference type="Pfam" id="PF07338"/>
    </source>
</evidence>
<dbReference type="InterPro" id="IPR051096">
    <property type="entry name" value="BhsA/McbA_stress_biofilm_assoc"/>
</dbReference>